<protein>
    <submittedName>
        <fullName evidence="1">Genomic scaffold, ProqFM164S02</fullName>
    </submittedName>
</protein>
<organism evidence="1 2">
    <name type="scientific">Penicillium roqueforti (strain FM164)</name>
    <dbReference type="NCBI Taxonomy" id="1365484"/>
    <lineage>
        <taxon>Eukaryota</taxon>
        <taxon>Fungi</taxon>
        <taxon>Dikarya</taxon>
        <taxon>Ascomycota</taxon>
        <taxon>Pezizomycotina</taxon>
        <taxon>Eurotiomycetes</taxon>
        <taxon>Eurotiomycetidae</taxon>
        <taxon>Eurotiales</taxon>
        <taxon>Aspergillaceae</taxon>
        <taxon>Penicillium</taxon>
    </lineage>
</organism>
<dbReference type="AlphaFoldDB" id="W6Q6H5"/>
<reference evidence="1" key="1">
    <citation type="journal article" date="2014" name="Nat. Commun.">
        <title>Multiple recent horizontal transfers of a large genomic region in cheese making fungi.</title>
        <authorList>
            <person name="Cheeseman K."/>
            <person name="Ropars J."/>
            <person name="Renault P."/>
            <person name="Dupont J."/>
            <person name="Gouzy J."/>
            <person name="Branca A."/>
            <person name="Abraham A.L."/>
            <person name="Ceppi M."/>
            <person name="Conseiller E."/>
            <person name="Debuchy R."/>
            <person name="Malagnac F."/>
            <person name="Goarin A."/>
            <person name="Silar P."/>
            <person name="Lacoste S."/>
            <person name="Sallet E."/>
            <person name="Bensimon A."/>
            <person name="Giraud T."/>
            <person name="Brygoo Y."/>
        </authorList>
    </citation>
    <scope>NUCLEOTIDE SEQUENCE [LARGE SCALE GENOMIC DNA]</scope>
    <source>
        <strain evidence="1">FM164</strain>
    </source>
</reference>
<dbReference type="Proteomes" id="UP000030686">
    <property type="component" value="Unassembled WGS sequence"/>
</dbReference>
<evidence type="ECO:0000313" key="1">
    <source>
        <dbReference type="EMBL" id="CDM31611.1"/>
    </source>
</evidence>
<dbReference type="EMBL" id="HG792016">
    <property type="protein sequence ID" value="CDM31611.1"/>
    <property type="molecule type" value="Genomic_DNA"/>
</dbReference>
<keyword evidence="2" id="KW-1185">Reference proteome</keyword>
<sequence length="395" mass="44544">MAFKTCTRRGHSRPLELFRSRASNRETDQYQSCRDAKKRERSKRRAATEQALAYYIVPGSLHGLGNLNQSLRSAMTIWKLKATEIPGAYTLVIAMDPKICRKLVTEWSHLLLSLPDCHDTRIQSHHDQLWSHLIGRESAGVQGSTTEKSPDCCWKPASRPPGRGLKWPTVVLKAEWSEPLTKLKQDVLFCLNESNQEAKFSLTKSRSEGRKTITIEKWTADRDSVKPIQAICITPIRGPNSSGHQISGSLKIPFLDCFLRAKRNAEMHFTLSHDTCWTLEKHSNPTTSSRKIKDRAEIVKICTSWIDKRGIPWILLIPMVAGVRLRSIRYQPNKSTDGEVTKALLPGVGASPLPTATHNFLLPFLLRLLSHNNNSKRGVVQGDELICPLAFISRN</sequence>
<dbReference type="STRING" id="1365484.W6Q6H5"/>
<evidence type="ECO:0000313" key="2">
    <source>
        <dbReference type="Proteomes" id="UP000030686"/>
    </source>
</evidence>
<accession>W6Q6H5</accession>
<gene>
    <name evidence="1" type="ORF">PROQFM164_S02g001761</name>
</gene>
<proteinExistence type="predicted"/>
<name>W6Q6H5_PENRF</name>
<dbReference type="OrthoDB" id="76567at2759"/>